<gene>
    <name evidence="1" type="ORF">TCM_003614</name>
</gene>
<reference evidence="1 2" key="1">
    <citation type="journal article" date="2013" name="Genome Biol.">
        <title>The genome sequence of the most widely cultivated cacao type and its use to identify candidate genes regulating pod color.</title>
        <authorList>
            <person name="Motamayor J.C."/>
            <person name="Mockaitis K."/>
            <person name="Schmutz J."/>
            <person name="Haiminen N."/>
            <person name="Iii D.L."/>
            <person name="Cornejo O."/>
            <person name="Findley S.D."/>
            <person name="Zheng P."/>
            <person name="Utro F."/>
            <person name="Royaert S."/>
            <person name="Saski C."/>
            <person name="Jenkins J."/>
            <person name="Podicheti R."/>
            <person name="Zhao M."/>
            <person name="Scheffler B.E."/>
            <person name="Stack J.C."/>
            <person name="Feltus F.A."/>
            <person name="Mustiga G.M."/>
            <person name="Amores F."/>
            <person name="Phillips W."/>
            <person name="Marelli J.P."/>
            <person name="May G.D."/>
            <person name="Shapiro H."/>
            <person name="Ma J."/>
            <person name="Bustamante C.D."/>
            <person name="Schnell R.J."/>
            <person name="Main D."/>
            <person name="Gilbert D."/>
            <person name="Parida L."/>
            <person name="Kuhn D.N."/>
        </authorList>
    </citation>
    <scope>NUCLEOTIDE SEQUENCE [LARGE SCALE GENOMIC DNA]</scope>
    <source>
        <strain evidence="2">cv. Matina 1-6</strain>
    </source>
</reference>
<sequence length="151" mass="17701">MNLSYRSLLLPLQDCLNLLGIDINSSSGHHMSQENHFLQPEFTFRELGIELSLAQSLQHDAQMGSMFIIILRINQDVIDEYYHKLIQVWMEHPVHKIHKNCRGISQTKRHHQKLIMPITRPEGSLRYILLLNPQLIVPRSQINLREYHSTS</sequence>
<dbReference type="HOGENOM" id="CLU_1734752_0_0_1"/>
<evidence type="ECO:0000313" key="1">
    <source>
        <dbReference type="EMBL" id="EOX94184.1"/>
    </source>
</evidence>
<dbReference type="AlphaFoldDB" id="A0A061DN38"/>
<proteinExistence type="predicted"/>
<dbReference type="EMBL" id="CM001879">
    <property type="protein sequence ID" value="EOX94184.1"/>
    <property type="molecule type" value="Genomic_DNA"/>
</dbReference>
<protein>
    <submittedName>
        <fullName evidence="1">Uncharacterized protein</fullName>
    </submittedName>
</protein>
<dbReference type="Gramene" id="EOX94184">
    <property type="protein sequence ID" value="EOX94184"/>
    <property type="gene ID" value="TCM_003614"/>
</dbReference>
<accession>A0A061DN38</accession>
<keyword evidence="2" id="KW-1185">Reference proteome</keyword>
<evidence type="ECO:0000313" key="2">
    <source>
        <dbReference type="Proteomes" id="UP000026915"/>
    </source>
</evidence>
<name>A0A061DN38_THECC</name>
<dbReference type="InParanoid" id="A0A061DN38"/>
<dbReference type="Proteomes" id="UP000026915">
    <property type="component" value="Chromosome 1"/>
</dbReference>
<dbReference type="OMA" id="DFELMIV"/>
<organism evidence="1 2">
    <name type="scientific">Theobroma cacao</name>
    <name type="common">Cacao</name>
    <name type="synonym">Cocoa</name>
    <dbReference type="NCBI Taxonomy" id="3641"/>
    <lineage>
        <taxon>Eukaryota</taxon>
        <taxon>Viridiplantae</taxon>
        <taxon>Streptophyta</taxon>
        <taxon>Embryophyta</taxon>
        <taxon>Tracheophyta</taxon>
        <taxon>Spermatophyta</taxon>
        <taxon>Magnoliopsida</taxon>
        <taxon>eudicotyledons</taxon>
        <taxon>Gunneridae</taxon>
        <taxon>Pentapetalae</taxon>
        <taxon>rosids</taxon>
        <taxon>malvids</taxon>
        <taxon>Malvales</taxon>
        <taxon>Malvaceae</taxon>
        <taxon>Byttnerioideae</taxon>
        <taxon>Theobroma</taxon>
    </lineage>
</organism>